<gene>
    <name evidence="4" type="primary">LOC113207934</name>
</gene>
<dbReference type="Proteomes" id="UP000504606">
    <property type="component" value="Unplaced"/>
</dbReference>
<accession>A0A6J1SPL9</accession>
<protein>
    <submittedName>
        <fullName evidence="4">Lipase 3-like isoform X1</fullName>
    </submittedName>
</protein>
<sequence>MEDYLLLALLVLIATFVWMAGVVRALLAAVVLGAALTMAVDPKADYSSDGGLLLSAYLFSRSSDLNAWHRGFNPLLDLDPVELSRHWGYDAELHHVTTEDGYILGIHRITGPSSSTPSWSVERADDGLGNGLDGVDGSEVGDKRRSIRQQQKPVVILAHPLLSSSSDWIILGPGKALAYLLADEGFDVWMMNVRGNTYSLNHTTLSTKSAAFWDFTYHEHATQDLPALIQYVVRETGEQQLQYVGFSMGTTIMFIMASERPDMARHIRMFTGLGPVTSLVHTKSTTFRVLAHTTPVLMRTSAFFGIHSFLPSTAALRTAGEIFCSDGSLTQPLCVGLIDALSGRNDKQTNSTLLPYIISRTPSGTSFKTINHYGQSLRHGFRRYDYGTTGNIQRYGHEMAPKYNVSNVLVPARLHYGPNDHLTDPRDVIPTCSELPNLLSCDAVADPLWTHLDFVWAKQAPELVYRRVIADIKESNLAATVA</sequence>
<dbReference type="InterPro" id="IPR022742">
    <property type="entry name" value="Hydrolase_4"/>
</dbReference>
<dbReference type="GeneID" id="113207934"/>
<dbReference type="Gene3D" id="3.40.50.1820">
    <property type="entry name" value="alpha/beta hydrolase"/>
    <property type="match status" value="1"/>
</dbReference>
<proteinExistence type="predicted"/>
<dbReference type="SUPFAM" id="SSF53474">
    <property type="entry name" value="alpha/beta-Hydrolases"/>
    <property type="match status" value="1"/>
</dbReference>
<dbReference type="KEGG" id="foc:113207934"/>
<evidence type="ECO:0000313" key="4">
    <source>
        <dbReference type="RefSeq" id="XP_026280486.1"/>
    </source>
</evidence>
<evidence type="ECO:0000313" key="3">
    <source>
        <dbReference type="Proteomes" id="UP000504606"/>
    </source>
</evidence>
<evidence type="ECO:0000259" key="2">
    <source>
        <dbReference type="Pfam" id="PF12146"/>
    </source>
</evidence>
<dbReference type="GO" id="GO:0006629">
    <property type="term" value="P:lipid metabolic process"/>
    <property type="evidence" value="ECO:0007669"/>
    <property type="project" value="InterPro"/>
</dbReference>
<feature type="domain" description="Serine aminopeptidase S33" evidence="2">
    <location>
        <begin position="176"/>
        <end position="276"/>
    </location>
</feature>
<dbReference type="Pfam" id="PF04083">
    <property type="entry name" value="Abhydro_lipase"/>
    <property type="match status" value="1"/>
</dbReference>
<keyword evidence="3" id="KW-1185">Reference proteome</keyword>
<feature type="domain" description="Partial AB-hydrolase lipase" evidence="1">
    <location>
        <begin position="82"/>
        <end position="170"/>
    </location>
</feature>
<evidence type="ECO:0000259" key="1">
    <source>
        <dbReference type="Pfam" id="PF04083"/>
    </source>
</evidence>
<dbReference type="RefSeq" id="XP_026280486.1">
    <property type="nucleotide sequence ID" value="XM_026424701.2"/>
</dbReference>
<organism evidence="3 4">
    <name type="scientific">Frankliniella occidentalis</name>
    <name type="common">Western flower thrips</name>
    <name type="synonym">Euthrips occidentalis</name>
    <dbReference type="NCBI Taxonomy" id="133901"/>
    <lineage>
        <taxon>Eukaryota</taxon>
        <taxon>Metazoa</taxon>
        <taxon>Ecdysozoa</taxon>
        <taxon>Arthropoda</taxon>
        <taxon>Hexapoda</taxon>
        <taxon>Insecta</taxon>
        <taxon>Pterygota</taxon>
        <taxon>Neoptera</taxon>
        <taxon>Paraneoptera</taxon>
        <taxon>Thysanoptera</taxon>
        <taxon>Terebrantia</taxon>
        <taxon>Thripoidea</taxon>
        <taxon>Thripidae</taxon>
        <taxon>Frankliniella</taxon>
    </lineage>
</organism>
<reference evidence="4" key="1">
    <citation type="submission" date="2025-08" db="UniProtKB">
        <authorList>
            <consortium name="RefSeq"/>
        </authorList>
    </citation>
    <scope>IDENTIFICATION</scope>
    <source>
        <tissue evidence="4">Whole organism</tissue>
    </source>
</reference>
<dbReference type="OrthoDB" id="9974421at2759"/>
<name>A0A6J1SPL9_FRAOC</name>
<dbReference type="AlphaFoldDB" id="A0A6J1SPL9"/>
<dbReference type="PANTHER" id="PTHR11005">
    <property type="entry name" value="LYSOSOMAL ACID LIPASE-RELATED"/>
    <property type="match status" value="1"/>
</dbReference>
<dbReference type="InterPro" id="IPR006693">
    <property type="entry name" value="AB_hydrolase_lipase"/>
</dbReference>
<dbReference type="InterPro" id="IPR029058">
    <property type="entry name" value="AB_hydrolase_fold"/>
</dbReference>
<dbReference type="Pfam" id="PF12146">
    <property type="entry name" value="Hydrolase_4"/>
    <property type="match status" value="1"/>
</dbReference>